<accession>A0A1I4YLH6</accession>
<dbReference type="Proteomes" id="UP000198599">
    <property type="component" value="Unassembled WGS sequence"/>
</dbReference>
<name>A0A1I4YLH6_9RHOB</name>
<dbReference type="EMBL" id="FOVP01000001">
    <property type="protein sequence ID" value="SFN38864.1"/>
    <property type="molecule type" value="Genomic_DNA"/>
</dbReference>
<reference evidence="2" key="1">
    <citation type="submission" date="2016-10" db="EMBL/GenBank/DDBJ databases">
        <authorList>
            <person name="Varghese N."/>
            <person name="Submissions S."/>
        </authorList>
    </citation>
    <scope>NUCLEOTIDE SEQUENCE [LARGE SCALE GENOMIC DNA]</scope>
    <source>
        <strain evidence="2">DSM 28463</strain>
    </source>
</reference>
<proteinExistence type="predicted"/>
<dbReference type="AlphaFoldDB" id="A0A1I4YLH6"/>
<organism evidence="1 2">
    <name type="scientific">Roseovarius lutimaris</name>
    <dbReference type="NCBI Taxonomy" id="1005928"/>
    <lineage>
        <taxon>Bacteria</taxon>
        <taxon>Pseudomonadati</taxon>
        <taxon>Pseudomonadota</taxon>
        <taxon>Alphaproteobacteria</taxon>
        <taxon>Rhodobacterales</taxon>
        <taxon>Roseobacteraceae</taxon>
        <taxon>Roseovarius</taxon>
    </lineage>
</organism>
<dbReference type="STRING" id="1005928.SAMN04487859_101332"/>
<sequence>MNIMWLLRMARWARNPPSRAYRRMLLVVLGFVLVIGGIEYFLGWPEALTLEPQRRFWRP</sequence>
<gene>
    <name evidence="1" type="ORF">SAMN04487859_101332</name>
</gene>
<keyword evidence="2" id="KW-1185">Reference proteome</keyword>
<protein>
    <submittedName>
        <fullName evidence="1">Uncharacterized protein</fullName>
    </submittedName>
</protein>
<evidence type="ECO:0000313" key="2">
    <source>
        <dbReference type="Proteomes" id="UP000198599"/>
    </source>
</evidence>
<evidence type="ECO:0000313" key="1">
    <source>
        <dbReference type="EMBL" id="SFN38864.1"/>
    </source>
</evidence>